<evidence type="ECO:0000313" key="2">
    <source>
        <dbReference type="Proteomes" id="UP001056120"/>
    </source>
</evidence>
<accession>A0ACB9BSQ4</accession>
<comment type="caution">
    <text evidence="1">The sequence shown here is derived from an EMBL/GenBank/DDBJ whole genome shotgun (WGS) entry which is preliminary data.</text>
</comment>
<evidence type="ECO:0000313" key="1">
    <source>
        <dbReference type="EMBL" id="KAI3724990.1"/>
    </source>
</evidence>
<reference evidence="1 2" key="2">
    <citation type="journal article" date="2022" name="Mol. Ecol. Resour.">
        <title>The genomes of chicory, endive, great burdock and yacon provide insights into Asteraceae paleo-polyploidization history and plant inulin production.</title>
        <authorList>
            <person name="Fan W."/>
            <person name="Wang S."/>
            <person name="Wang H."/>
            <person name="Wang A."/>
            <person name="Jiang F."/>
            <person name="Liu H."/>
            <person name="Zhao H."/>
            <person name="Xu D."/>
            <person name="Zhang Y."/>
        </authorList>
    </citation>
    <scope>NUCLEOTIDE SEQUENCE [LARGE SCALE GENOMIC DNA]</scope>
    <source>
        <strain evidence="2">cv. Yunnan</strain>
        <tissue evidence="1">Leaves</tissue>
    </source>
</reference>
<dbReference type="EMBL" id="CM042039">
    <property type="protein sequence ID" value="KAI3724990.1"/>
    <property type="molecule type" value="Genomic_DNA"/>
</dbReference>
<organism evidence="1 2">
    <name type="scientific">Smallanthus sonchifolius</name>
    <dbReference type="NCBI Taxonomy" id="185202"/>
    <lineage>
        <taxon>Eukaryota</taxon>
        <taxon>Viridiplantae</taxon>
        <taxon>Streptophyta</taxon>
        <taxon>Embryophyta</taxon>
        <taxon>Tracheophyta</taxon>
        <taxon>Spermatophyta</taxon>
        <taxon>Magnoliopsida</taxon>
        <taxon>eudicotyledons</taxon>
        <taxon>Gunneridae</taxon>
        <taxon>Pentapetalae</taxon>
        <taxon>asterids</taxon>
        <taxon>campanulids</taxon>
        <taxon>Asterales</taxon>
        <taxon>Asteraceae</taxon>
        <taxon>Asteroideae</taxon>
        <taxon>Heliantheae alliance</taxon>
        <taxon>Millerieae</taxon>
        <taxon>Smallanthus</taxon>
    </lineage>
</organism>
<protein>
    <submittedName>
        <fullName evidence="1">Uncharacterized protein</fullName>
    </submittedName>
</protein>
<proteinExistence type="predicted"/>
<keyword evidence="2" id="KW-1185">Reference proteome</keyword>
<name>A0ACB9BSQ4_9ASTR</name>
<dbReference type="Proteomes" id="UP001056120">
    <property type="component" value="Linkage Group LG22"/>
</dbReference>
<sequence length="113" mass="13060">MTDHCYVSEKNQTFMFLQSKKPPEMRMIDRSDGGLLSSTLVKLDTTKTHHIKTNQNNRILSLIINSHFTTLLLSLHIHTHTRTHTIHTHAHIIISIYHPNLKLFIATQTQPTI</sequence>
<reference evidence="2" key="1">
    <citation type="journal article" date="2022" name="Mol. Ecol. Resour.">
        <title>The genomes of chicory, endive, great burdock and yacon provide insights into Asteraceae palaeo-polyploidization history and plant inulin production.</title>
        <authorList>
            <person name="Fan W."/>
            <person name="Wang S."/>
            <person name="Wang H."/>
            <person name="Wang A."/>
            <person name="Jiang F."/>
            <person name="Liu H."/>
            <person name="Zhao H."/>
            <person name="Xu D."/>
            <person name="Zhang Y."/>
        </authorList>
    </citation>
    <scope>NUCLEOTIDE SEQUENCE [LARGE SCALE GENOMIC DNA]</scope>
    <source>
        <strain evidence="2">cv. Yunnan</strain>
    </source>
</reference>
<gene>
    <name evidence="1" type="ORF">L1987_64760</name>
</gene>